<accession>A0A6M3M7A1</accession>
<sequence length="710" mass="77267">MADKLEIEISLKNAADTEKQLKKIKDGVEDTGKAAKKTEQQAEGAFKKMGSSVIKFADIVKAYIVTKVLVALKDLVLNSYTAFTEFDQLSRATAQQFGKSADEIIKKLKEMSGGTISDTELIKQANKAMALGVTTDIGKMADLLEFARLRAQAMGIDTTFAFDSIVTGIGRGSPLILDNLGIITKGWAEEAAAAGVAYDNQFILNKVLQQAALTMQGVGRVMDTEAEKAQKAKTAFENLKIAIGSRIEASNFINNLTLLSNKIAELIGIKKDDNKALDEYISILKTLSGTEIKKVVSEKEKYRKQISDEITQTKLLIENLNKQRDSYSFTDKITKKYFDTKNALTEAEKILISKTKEYENVNRDLNIAIDISKTKTDKLTTAKKAEVKITEEESKAINALKDAYNNTLPQQKIYYENLLKTATNAKLSSEQLQLIKDKIKEIDDEMQGEGNGLSGLKNVLGEIGGTDGALVQSIYNMVELGNASEEAGNKAEAAWTKVLGVIGLVKAALNELSFMFEFFAEVAGDEGNSKAEKVLTAISKILTSMATGSPWKVIKAIRDVVMGGREDAREADIDAYMEANPGASRKDAESAIGEGGQNSYDQMQKEDTAKRVIAGIASGGASEVGRLIGKGISKIRGRATGGAVSGNEPYMVGERGPEMFLPSQNGSIIPSHNVTNNKGMTFNNVTIKADNPEQFFDQLQRYQRQHGVLA</sequence>
<organism evidence="1">
    <name type="scientific">viral metagenome</name>
    <dbReference type="NCBI Taxonomy" id="1070528"/>
    <lineage>
        <taxon>unclassified sequences</taxon>
        <taxon>metagenomes</taxon>
        <taxon>organismal metagenomes</taxon>
    </lineage>
</organism>
<protein>
    <submittedName>
        <fullName evidence="1">Putative tail protein</fullName>
    </submittedName>
</protein>
<dbReference type="AlphaFoldDB" id="A0A6M3M7A1"/>
<evidence type="ECO:0000313" key="2">
    <source>
        <dbReference type="EMBL" id="QJB04632.1"/>
    </source>
</evidence>
<evidence type="ECO:0000313" key="1">
    <source>
        <dbReference type="EMBL" id="QJB00739.1"/>
    </source>
</evidence>
<dbReference type="EMBL" id="MT143699">
    <property type="protein sequence ID" value="QJB00739.1"/>
    <property type="molecule type" value="Genomic_DNA"/>
</dbReference>
<gene>
    <name evidence="1" type="ORF">MM171A00291_0047</name>
    <name evidence="2" type="ORF">MM171B00223_0009</name>
</gene>
<dbReference type="EMBL" id="MT143887">
    <property type="protein sequence ID" value="QJB04632.1"/>
    <property type="molecule type" value="Genomic_DNA"/>
</dbReference>
<reference evidence="1" key="1">
    <citation type="submission" date="2020-03" db="EMBL/GenBank/DDBJ databases">
        <title>The deep terrestrial virosphere.</title>
        <authorList>
            <person name="Holmfeldt K."/>
            <person name="Nilsson E."/>
            <person name="Simone D."/>
            <person name="Lopez-Fernandez M."/>
            <person name="Wu X."/>
            <person name="de Brujin I."/>
            <person name="Lundin D."/>
            <person name="Andersson A."/>
            <person name="Bertilsson S."/>
            <person name="Dopson M."/>
        </authorList>
    </citation>
    <scope>NUCLEOTIDE SEQUENCE</scope>
    <source>
        <strain evidence="1">MM171A00291</strain>
        <strain evidence="2">MM171B00223</strain>
    </source>
</reference>
<name>A0A6M3M7A1_9ZZZZ</name>
<proteinExistence type="predicted"/>